<dbReference type="Proteomes" id="UP000184330">
    <property type="component" value="Unassembled WGS sequence"/>
</dbReference>
<evidence type="ECO:0000313" key="2">
    <source>
        <dbReference type="EMBL" id="CZR60138.1"/>
    </source>
</evidence>
<keyword evidence="3" id="KW-1185">Reference proteome</keyword>
<protein>
    <submittedName>
        <fullName evidence="2">Uncharacterized protein</fullName>
    </submittedName>
</protein>
<organism evidence="2 3">
    <name type="scientific">Phialocephala subalpina</name>
    <dbReference type="NCBI Taxonomy" id="576137"/>
    <lineage>
        <taxon>Eukaryota</taxon>
        <taxon>Fungi</taxon>
        <taxon>Dikarya</taxon>
        <taxon>Ascomycota</taxon>
        <taxon>Pezizomycotina</taxon>
        <taxon>Leotiomycetes</taxon>
        <taxon>Helotiales</taxon>
        <taxon>Mollisiaceae</taxon>
        <taxon>Phialocephala</taxon>
        <taxon>Phialocephala fortinii species complex</taxon>
    </lineage>
</organism>
<reference evidence="2 3" key="1">
    <citation type="submission" date="2016-03" db="EMBL/GenBank/DDBJ databases">
        <authorList>
            <person name="Ploux O."/>
        </authorList>
    </citation>
    <scope>NUCLEOTIDE SEQUENCE [LARGE SCALE GENOMIC DNA]</scope>
    <source>
        <strain evidence="2 3">UAMH 11012</strain>
    </source>
</reference>
<proteinExistence type="predicted"/>
<sequence>MSLQPRVDACNAAIQDNEGDELTAPTSDGTAGIGGEVETPQFYLTNKYILDSQNIKVGSGDSARAGAAAAADIIAWHPWNGADINNIDVANSKCNPWSIGGPVKGTKPEDVEWDAQVTAPMPLETLYSLMKEQLADLDASKRNILSGFETLRAGNPDAENLVVSKVSDDVLGFCSLVLSYAKGANYLLSQDQSPKLMVTFMPRIEFNTIFQQVESKIPGDLFTLFSSLACYKTEDEAEELGAVLGTQADFSTEVEGYHGPFAIRAKTPDRICINWKCDIILPIPYRRFGNNTLEHLLERDIGRLALNANEIGHWVEEVIRYGSHFLKDIVLYGFASGVYRTYSWPTPCRYEFAYLNQDLDDDLAMSALEESTRHKLFMGRRLIIDELLEGGPLSGILL</sequence>
<dbReference type="OrthoDB" id="3538623at2759"/>
<evidence type="ECO:0000313" key="3">
    <source>
        <dbReference type="Proteomes" id="UP000184330"/>
    </source>
</evidence>
<accession>A0A1L7X544</accession>
<evidence type="ECO:0000256" key="1">
    <source>
        <dbReference type="SAM" id="MobiDB-lite"/>
    </source>
</evidence>
<dbReference type="EMBL" id="FJOG01000015">
    <property type="protein sequence ID" value="CZR60138.1"/>
    <property type="molecule type" value="Genomic_DNA"/>
</dbReference>
<name>A0A1L7X544_9HELO</name>
<feature type="region of interest" description="Disordered" evidence="1">
    <location>
        <begin position="14"/>
        <end position="33"/>
    </location>
</feature>
<gene>
    <name evidence="2" type="ORF">PAC_10034</name>
</gene>
<dbReference type="AlphaFoldDB" id="A0A1L7X544"/>